<dbReference type="Pfam" id="PF01469">
    <property type="entry name" value="Pentapeptide_2"/>
    <property type="match status" value="1"/>
</dbReference>
<dbReference type="InterPro" id="IPR002989">
    <property type="entry name" value="Mycobac_pentapep"/>
</dbReference>
<organism evidence="1 2">
    <name type="scientific">Auxenochlorella protothecoides</name>
    <name type="common">Green microalga</name>
    <name type="synonym">Chlorella protothecoides</name>
    <dbReference type="NCBI Taxonomy" id="3075"/>
    <lineage>
        <taxon>Eukaryota</taxon>
        <taxon>Viridiplantae</taxon>
        <taxon>Chlorophyta</taxon>
        <taxon>core chlorophytes</taxon>
        <taxon>Trebouxiophyceae</taxon>
        <taxon>Chlorellales</taxon>
        <taxon>Chlorellaceae</taxon>
        <taxon>Auxenochlorella</taxon>
    </lineage>
</organism>
<dbReference type="EMBL" id="QOKY01000195">
    <property type="protein sequence ID" value="RMZ53732.1"/>
    <property type="molecule type" value="Genomic_DNA"/>
</dbReference>
<evidence type="ECO:0000313" key="2">
    <source>
        <dbReference type="Proteomes" id="UP000279271"/>
    </source>
</evidence>
<gene>
    <name evidence="1" type="ORF">APUTEX25_003871</name>
</gene>
<dbReference type="Proteomes" id="UP000279271">
    <property type="component" value="Unassembled WGS sequence"/>
</dbReference>
<comment type="caution">
    <text evidence="1">The sequence shown here is derived from an EMBL/GenBank/DDBJ whole genome shotgun (WGS) entry which is preliminary data.</text>
</comment>
<reference evidence="2" key="1">
    <citation type="journal article" date="2018" name="Algal Res.">
        <title>Characterization of plant carbon substrate utilization by Auxenochlorella protothecoides.</title>
        <authorList>
            <person name="Vogler B.W."/>
            <person name="Starkenburg S.R."/>
            <person name="Sudasinghe N."/>
            <person name="Schambach J.Y."/>
            <person name="Rollin J.A."/>
            <person name="Pattathil S."/>
            <person name="Barry A.N."/>
        </authorList>
    </citation>
    <scope>NUCLEOTIDE SEQUENCE [LARGE SCALE GENOMIC DNA]</scope>
    <source>
        <strain evidence="2">UTEX 25</strain>
    </source>
</reference>
<feature type="non-terminal residue" evidence="1">
    <location>
        <position position="1"/>
    </location>
</feature>
<proteinExistence type="predicted"/>
<sequence>ARGFAAAGASANLTVTPTQPFEWYSISTINPETLEFCVPSKSAFCQALAAVECLPEGVDQCTADADGNIGSGNVGSNNLGNDNIGDYNKGNGNHGTGNTGSYNWGLDIVCNNMRAGQERMCSVFALRTNDTIVLDAASAAPLP</sequence>
<accession>A0A3M7KWK1</accession>
<name>A0A3M7KWK1_AUXPR</name>
<protein>
    <submittedName>
        <fullName evidence="1">Uncharacterized protein</fullName>
    </submittedName>
</protein>
<evidence type="ECO:0000313" key="1">
    <source>
        <dbReference type="EMBL" id="RMZ53732.1"/>
    </source>
</evidence>
<dbReference type="AlphaFoldDB" id="A0A3M7KWK1"/>